<dbReference type="NCBIfam" id="NF005119">
    <property type="entry name" value="PRK06552.1"/>
    <property type="match status" value="1"/>
</dbReference>
<sequence>MAKKAETIVQMKENYLFAVIRGESEEDGYITSKACYEGGVKNIEVTFSTPGAERVMARLAEEFKGTDMVVGAGTVLDPVTARIAILNGAEFIVSPAWNPEVAKICNLYTVPYLPGCGSATEIQEALTLGCEIVKVFPGGVLGSGFIKDIHGPLPQVELMPSGGVNIDNMEEWIDKGAWAVGVGSALTKNYKAEGAEGVKATAKEFADRLAAILADK</sequence>
<dbReference type="GO" id="GO:0016829">
    <property type="term" value="F:lyase activity"/>
    <property type="evidence" value="ECO:0007669"/>
    <property type="project" value="UniProtKB-KW"/>
</dbReference>
<dbReference type="Pfam" id="PF01081">
    <property type="entry name" value="Aldolase"/>
    <property type="match status" value="1"/>
</dbReference>
<dbReference type="KEGG" id="asan:AWM72_02220"/>
<evidence type="ECO:0000256" key="4">
    <source>
        <dbReference type="ARBA" id="ARBA00023239"/>
    </source>
</evidence>
<evidence type="ECO:0000256" key="3">
    <source>
        <dbReference type="ARBA" id="ARBA00011233"/>
    </source>
</evidence>
<keyword evidence="4" id="KW-0456">Lyase</keyword>
<dbReference type="GeneID" id="92902882"/>
<organism evidence="6 8">
    <name type="scientific">Aerococcus sanguinicola</name>
    <dbReference type="NCBI Taxonomy" id="119206"/>
    <lineage>
        <taxon>Bacteria</taxon>
        <taxon>Bacillati</taxon>
        <taxon>Bacillota</taxon>
        <taxon>Bacilli</taxon>
        <taxon>Lactobacillales</taxon>
        <taxon>Aerococcaceae</taxon>
        <taxon>Aerococcus</taxon>
    </lineage>
</organism>
<evidence type="ECO:0000313" key="7">
    <source>
        <dbReference type="EMBL" id="PKZ21620.1"/>
    </source>
</evidence>
<keyword evidence="8" id="KW-1185">Reference proteome</keyword>
<dbReference type="RefSeq" id="WP_067972527.1">
    <property type="nucleotide sequence ID" value="NZ_CAJHKM010000004.1"/>
</dbReference>
<dbReference type="EMBL" id="PKGY01000003">
    <property type="protein sequence ID" value="PKZ21620.1"/>
    <property type="molecule type" value="Genomic_DNA"/>
</dbReference>
<dbReference type="OrthoDB" id="9802667at2"/>
<proteinExistence type="inferred from homology"/>
<protein>
    <submittedName>
        <fullName evidence="6">2-dehydro-3-deoxyphosphogluconate aldolase</fullName>
    </submittedName>
    <submittedName>
        <fullName evidence="7">Bifunctional 2-keto-4-hydroxyglutarate aldolase/2-keto-3-deoxy-6-phosphogluconate aldolase</fullName>
    </submittedName>
</protein>
<dbReference type="Proteomes" id="UP000069912">
    <property type="component" value="Chromosome"/>
</dbReference>
<dbReference type="EMBL" id="CP014160">
    <property type="protein sequence ID" value="AMB93651.1"/>
    <property type="molecule type" value="Genomic_DNA"/>
</dbReference>
<dbReference type="PANTHER" id="PTHR30246">
    <property type="entry name" value="2-KETO-3-DEOXY-6-PHOSPHOGLUCONATE ALDOLASE"/>
    <property type="match status" value="1"/>
</dbReference>
<comment type="similarity">
    <text evidence="2">Belongs to the KHG/KDPG aldolase family.</text>
</comment>
<dbReference type="Proteomes" id="UP000234239">
    <property type="component" value="Unassembled WGS sequence"/>
</dbReference>
<evidence type="ECO:0000256" key="5">
    <source>
        <dbReference type="ARBA" id="ARBA00023277"/>
    </source>
</evidence>
<comment type="pathway">
    <text evidence="1">Carbohydrate acid metabolism.</text>
</comment>
<dbReference type="CDD" id="cd00452">
    <property type="entry name" value="KDPG_aldolase"/>
    <property type="match status" value="1"/>
</dbReference>
<evidence type="ECO:0000313" key="8">
    <source>
        <dbReference type="Proteomes" id="UP000069912"/>
    </source>
</evidence>
<dbReference type="InterPro" id="IPR013785">
    <property type="entry name" value="Aldolase_TIM"/>
</dbReference>
<dbReference type="AlphaFoldDB" id="A0A109RD85"/>
<reference evidence="6 8" key="1">
    <citation type="journal article" date="2016" name="Genome Announc.">
        <title>Complete Genome Sequences of Aerococcus christensenii CCUG 28831T, Aerococcus sanguinicola CCUG 43001T, Aerococcus urinae CCUG 36881T, Aerococcus urinaeequi CCUG 28094T, Aerococcus urinaehominis CCUG 42038 BT, and Aerococcus viridans CCUG 4311T.</title>
        <authorList>
            <person name="Carkaci D."/>
            <person name="Dargis R."/>
            <person name="Nielsen X.C."/>
            <person name="Skovgaard O."/>
            <person name="Fuursted K."/>
            <person name="Christensen J.J."/>
        </authorList>
    </citation>
    <scope>NUCLEOTIDE SEQUENCE [LARGE SCALE GENOMIC DNA]</scope>
    <source>
        <strain evidence="6 8">CCUG43001</strain>
    </source>
</reference>
<name>A0A109RD85_9LACT</name>
<dbReference type="InterPro" id="IPR000887">
    <property type="entry name" value="Aldlse_KDPG_KHG"/>
</dbReference>
<gene>
    <name evidence="6" type="ORF">AWM72_02220</name>
    <name evidence="7" type="ORF">CYJ28_06875</name>
</gene>
<comment type="subunit">
    <text evidence="3">Homotrimer.</text>
</comment>
<evidence type="ECO:0000313" key="9">
    <source>
        <dbReference type="Proteomes" id="UP000234239"/>
    </source>
</evidence>
<reference evidence="8" key="2">
    <citation type="submission" date="2016-01" db="EMBL/GenBank/DDBJ databases">
        <title>Six Aerococcus type strain genome sequencing and assembly using PacBio and Illumina Hiseq.</title>
        <authorList>
            <person name="Carkaci D."/>
            <person name="Dargis R."/>
            <person name="Nielsen X.C."/>
            <person name="Skovgaard O."/>
            <person name="Fuursted K."/>
            <person name="Christensen J.J."/>
        </authorList>
    </citation>
    <scope>NUCLEOTIDE SEQUENCE [LARGE SCALE GENOMIC DNA]</scope>
    <source>
        <strain evidence="8">CCUG43001</strain>
    </source>
</reference>
<dbReference type="SUPFAM" id="SSF51569">
    <property type="entry name" value="Aldolase"/>
    <property type="match status" value="1"/>
</dbReference>
<accession>A0A109RD85</accession>
<dbReference type="NCBIfam" id="TIGR01182">
    <property type="entry name" value="eda"/>
    <property type="match status" value="1"/>
</dbReference>
<dbReference type="Gene3D" id="3.20.20.70">
    <property type="entry name" value="Aldolase class I"/>
    <property type="match status" value="1"/>
</dbReference>
<evidence type="ECO:0000313" key="6">
    <source>
        <dbReference type="EMBL" id="AMB93651.1"/>
    </source>
</evidence>
<dbReference type="PANTHER" id="PTHR30246:SF1">
    <property type="entry name" value="2-DEHYDRO-3-DEOXY-6-PHOSPHOGALACTONATE ALDOLASE-RELATED"/>
    <property type="match status" value="1"/>
</dbReference>
<keyword evidence="5" id="KW-0119">Carbohydrate metabolism</keyword>
<evidence type="ECO:0000256" key="2">
    <source>
        <dbReference type="ARBA" id="ARBA00006906"/>
    </source>
</evidence>
<evidence type="ECO:0000256" key="1">
    <source>
        <dbReference type="ARBA" id="ARBA00004761"/>
    </source>
</evidence>
<reference evidence="7 9" key="3">
    <citation type="submission" date="2017-12" db="EMBL/GenBank/DDBJ databases">
        <title>Phylogenetic diversity of female urinary microbiome.</title>
        <authorList>
            <person name="Thomas-White K."/>
            <person name="Wolfe A.J."/>
        </authorList>
    </citation>
    <scope>NUCLEOTIDE SEQUENCE [LARGE SCALE GENOMIC DNA]</scope>
    <source>
        <strain evidence="7 9">UMB0139</strain>
    </source>
</reference>